<organism evidence="3 4">
    <name type="scientific">Leucobacter massiliensis</name>
    <dbReference type="NCBI Taxonomy" id="1686285"/>
    <lineage>
        <taxon>Bacteria</taxon>
        <taxon>Bacillati</taxon>
        <taxon>Actinomycetota</taxon>
        <taxon>Actinomycetes</taxon>
        <taxon>Micrococcales</taxon>
        <taxon>Microbacteriaceae</taxon>
        <taxon>Leucobacter</taxon>
    </lineage>
</organism>
<gene>
    <name evidence="3" type="ORF">B4915_09040</name>
</gene>
<dbReference type="Pfam" id="PF03816">
    <property type="entry name" value="LytR_cpsA_psr"/>
    <property type="match status" value="1"/>
</dbReference>
<name>A0A2S9QP51_9MICO</name>
<dbReference type="NCBIfam" id="TIGR00350">
    <property type="entry name" value="lytR_cpsA_psr"/>
    <property type="match status" value="1"/>
</dbReference>
<dbReference type="PANTHER" id="PTHR33392:SF6">
    <property type="entry name" value="POLYISOPRENYL-TEICHOIC ACID--PEPTIDOGLYCAN TEICHOIC ACID TRANSFERASE TAGU"/>
    <property type="match status" value="1"/>
</dbReference>
<sequence length="335" mass="36140">MRNTLIVLGSIVVLLGIAAGVVWALLANSYNEVERVSIAQDPSLSRPDPVTTAPGTRAPINILLLGSDSRETTDPDATAEELRGFRSDAILVAQVSADREHLTVMSIMRDNWVEIQGFGQAKINAAIAYGGLPLAVNTIENFIGARIDHVALIDFKSFKGLTDAVGGVTVHNEIAYTAQNGGGGYTFEQGDIILDGARALSFVRERYAFSDGDYQRVRNQQAYLKGLMRRLLSSDTLGNPGRLNATFQAVKPYLILDEGLDLQTAIGLGVEMRNLRSDDLAMFTSPTLGTGTSADGQSIVLPDWDEIERVRAAFRDGTLHEYAAGRQTGSELPQG</sequence>
<reference evidence="3 4" key="1">
    <citation type="journal article" date="2017" name="New Microbes New Infect">
        <title>Genome sequence of 'Leucobacter massiliensis' sp. nov. isolated from human pharynx after travel to the 2014 Hajj.</title>
        <authorList>
            <person name="Leangapichart T."/>
            <person name="Gautret P."/>
            <person name="Nguyen T.T."/>
            <person name="Armstrong N."/>
            <person name="Rolain J.M."/>
        </authorList>
    </citation>
    <scope>NUCLEOTIDE SEQUENCE [LARGE SCALE GENOMIC DNA]</scope>
    <source>
        <strain evidence="3 4">122RC15</strain>
    </source>
</reference>
<feature type="domain" description="Cell envelope-related transcriptional attenuator" evidence="2">
    <location>
        <begin position="86"/>
        <end position="231"/>
    </location>
</feature>
<dbReference type="InterPro" id="IPR050922">
    <property type="entry name" value="LytR/CpsA/Psr_CW_biosynth"/>
</dbReference>
<comment type="caution">
    <text evidence="3">The sequence shown here is derived from an EMBL/GenBank/DDBJ whole genome shotgun (WGS) entry which is preliminary data.</text>
</comment>
<proteinExistence type="inferred from homology"/>
<dbReference type="OrthoDB" id="9782542at2"/>
<dbReference type="AlphaFoldDB" id="A0A2S9QP51"/>
<evidence type="ECO:0000259" key="2">
    <source>
        <dbReference type="Pfam" id="PF03816"/>
    </source>
</evidence>
<evidence type="ECO:0000256" key="1">
    <source>
        <dbReference type="ARBA" id="ARBA00006068"/>
    </source>
</evidence>
<dbReference type="EMBL" id="MWZD01000017">
    <property type="protein sequence ID" value="PRI11358.1"/>
    <property type="molecule type" value="Genomic_DNA"/>
</dbReference>
<dbReference type="Proteomes" id="UP000238650">
    <property type="component" value="Unassembled WGS sequence"/>
</dbReference>
<dbReference type="PANTHER" id="PTHR33392">
    <property type="entry name" value="POLYISOPRENYL-TEICHOIC ACID--PEPTIDOGLYCAN TEICHOIC ACID TRANSFERASE TAGU"/>
    <property type="match status" value="1"/>
</dbReference>
<keyword evidence="4" id="KW-1185">Reference proteome</keyword>
<comment type="similarity">
    <text evidence="1">Belongs to the LytR/CpsA/Psr (LCP) family.</text>
</comment>
<dbReference type="InterPro" id="IPR004474">
    <property type="entry name" value="LytR_CpsA_psr"/>
</dbReference>
<evidence type="ECO:0000313" key="3">
    <source>
        <dbReference type="EMBL" id="PRI11358.1"/>
    </source>
</evidence>
<accession>A0A2S9QP51</accession>
<evidence type="ECO:0000313" key="4">
    <source>
        <dbReference type="Proteomes" id="UP000238650"/>
    </source>
</evidence>
<dbReference type="Gene3D" id="3.40.630.190">
    <property type="entry name" value="LCP protein"/>
    <property type="match status" value="1"/>
</dbReference>
<protein>
    <recommendedName>
        <fullName evidence="2">Cell envelope-related transcriptional attenuator domain-containing protein</fullName>
    </recommendedName>
</protein>